<organism evidence="3">
    <name type="scientific">Solibacter usitatus (strain Ellin6076)</name>
    <dbReference type="NCBI Taxonomy" id="234267"/>
    <lineage>
        <taxon>Bacteria</taxon>
        <taxon>Pseudomonadati</taxon>
        <taxon>Acidobacteriota</taxon>
        <taxon>Terriglobia</taxon>
        <taxon>Bryobacterales</taxon>
        <taxon>Solibacteraceae</taxon>
        <taxon>Candidatus Solibacter</taxon>
    </lineage>
</organism>
<accession>Q01NX1</accession>
<dbReference type="STRING" id="234267.Acid_7751"/>
<feature type="transmembrane region" description="Helical" evidence="1">
    <location>
        <begin position="37"/>
        <end position="57"/>
    </location>
</feature>
<evidence type="ECO:0000259" key="2">
    <source>
        <dbReference type="Pfam" id="PF13400"/>
    </source>
</evidence>
<dbReference type="KEGG" id="sus:Acid_7751"/>
<proteinExistence type="predicted"/>
<feature type="domain" description="Putative Flp pilus-assembly TadG-like N-terminal" evidence="2">
    <location>
        <begin position="35"/>
        <end position="82"/>
    </location>
</feature>
<name>Q01NX1_SOLUE</name>
<dbReference type="InterPro" id="IPR028087">
    <property type="entry name" value="Tad_N"/>
</dbReference>
<keyword evidence="1" id="KW-1133">Transmembrane helix</keyword>
<reference evidence="3" key="1">
    <citation type="submission" date="2006-10" db="EMBL/GenBank/DDBJ databases">
        <title>Complete sequence of Solibacter usitatus Ellin6076.</title>
        <authorList>
            <consortium name="US DOE Joint Genome Institute"/>
            <person name="Copeland A."/>
            <person name="Lucas S."/>
            <person name="Lapidus A."/>
            <person name="Barry K."/>
            <person name="Detter J.C."/>
            <person name="Glavina del Rio T."/>
            <person name="Hammon N."/>
            <person name="Israni S."/>
            <person name="Dalin E."/>
            <person name="Tice H."/>
            <person name="Pitluck S."/>
            <person name="Thompson L.S."/>
            <person name="Brettin T."/>
            <person name="Bruce D."/>
            <person name="Han C."/>
            <person name="Tapia R."/>
            <person name="Gilna P."/>
            <person name="Schmutz J."/>
            <person name="Larimer F."/>
            <person name="Land M."/>
            <person name="Hauser L."/>
            <person name="Kyrpides N."/>
            <person name="Mikhailova N."/>
            <person name="Janssen P.H."/>
            <person name="Kuske C.R."/>
            <person name="Richardson P."/>
        </authorList>
    </citation>
    <scope>NUCLEOTIDE SEQUENCE</scope>
    <source>
        <strain evidence="3">Ellin6076</strain>
    </source>
</reference>
<evidence type="ECO:0000313" key="3">
    <source>
        <dbReference type="EMBL" id="ABJ88649.1"/>
    </source>
</evidence>
<dbReference type="AlphaFoldDB" id="Q01NX1"/>
<dbReference type="HOGENOM" id="CLU_586474_0_0_0"/>
<evidence type="ECO:0000256" key="1">
    <source>
        <dbReference type="SAM" id="Phobius"/>
    </source>
</evidence>
<keyword evidence="1" id="KW-0812">Transmembrane</keyword>
<keyword evidence="1" id="KW-0472">Membrane</keyword>
<dbReference type="Pfam" id="PF13400">
    <property type="entry name" value="Tad"/>
    <property type="match status" value="1"/>
</dbReference>
<sequence length="466" mass="47972">MSSASPSERSIRAATVRELAFWSRERSLPVAAREGAISIQLAVIMVPVLFGMMGFALDLGRLYLVRGELNHAAEAAAIAAASHLIGTTGALDAATTAAQQTLTLNKYNFGSLTPGEGSGNLTSTITDPAYFSTVAGATGNDPNGSQADGTTARHVQVSLTADAPLLFWSLLSAGQSRKTPIAAQALAGISVPLCTACGIEPFAIAAKDASDLTDFGFGAPADDVHYTFYYNCTGTAPAFLPNSGQSAAYTIINRYDAGNTTVTDESDQLFRYGAGGLLSSTTPNPTGSTVPLGCVGIGDSVEAVWNGPLFTAVPQGCAAAVLPQVAGAALCGLFTRVDNTTLPAACTTAVTDYSPLAAAAPIDTDPGTTQDLYTNYNGNGRRVITVVVVDALAANATTPMNVLGFRQFLVQPNPDGTPFNPSDANGRFVATYIGSPMPLRQGNIDDRFGFGVCPATSGPGKVVLHQ</sequence>
<protein>
    <recommendedName>
        <fullName evidence="2">Putative Flp pilus-assembly TadG-like N-terminal domain-containing protein</fullName>
    </recommendedName>
</protein>
<dbReference type="InParanoid" id="Q01NX1"/>
<gene>
    <name evidence="3" type="ordered locus">Acid_7751</name>
</gene>
<dbReference type="EMBL" id="CP000473">
    <property type="protein sequence ID" value="ABJ88649.1"/>
    <property type="molecule type" value="Genomic_DNA"/>
</dbReference>
<dbReference type="eggNOG" id="COG4655">
    <property type="taxonomic scope" value="Bacteria"/>
</dbReference>